<gene>
    <name evidence="1" type="ORF">HPB47_027135</name>
</gene>
<sequence>MGTRSKTKALIIEAIRATGADADELAGSLDLAEDKQRDELEERERSDRIRREELELELNRKHEEIDLKTLYLELKKCTSDCGSGARSGGGKRISFKMKNLMQPYKAKKGKEESYLEFAYDLKANLIEWMKSAEVFDNLGRAGVLLLGAVLPLYPGEDAALDLRSEGK</sequence>
<dbReference type="EMBL" id="JABSTQ010009807">
    <property type="protein sequence ID" value="KAG0425706.1"/>
    <property type="molecule type" value="Genomic_DNA"/>
</dbReference>
<accession>A0AC60PWR7</accession>
<name>A0AC60PWR7_IXOPE</name>
<dbReference type="Proteomes" id="UP000805193">
    <property type="component" value="Unassembled WGS sequence"/>
</dbReference>
<proteinExistence type="predicted"/>
<reference evidence="1 2" key="1">
    <citation type="journal article" date="2020" name="Cell">
        <title>Large-Scale Comparative Analyses of Tick Genomes Elucidate Their Genetic Diversity and Vector Capacities.</title>
        <authorList>
            <consortium name="Tick Genome and Microbiome Consortium (TIGMIC)"/>
            <person name="Jia N."/>
            <person name="Wang J."/>
            <person name="Shi W."/>
            <person name="Du L."/>
            <person name="Sun Y."/>
            <person name="Zhan W."/>
            <person name="Jiang J.F."/>
            <person name="Wang Q."/>
            <person name="Zhang B."/>
            <person name="Ji P."/>
            <person name="Bell-Sakyi L."/>
            <person name="Cui X.M."/>
            <person name="Yuan T.T."/>
            <person name="Jiang B.G."/>
            <person name="Yang W.F."/>
            <person name="Lam T.T."/>
            <person name="Chang Q.C."/>
            <person name="Ding S.J."/>
            <person name="Wang X.J."/>
            <person name="Zhu J.G."/>
            <person name="Ruan X.D."/>
            <person name="Zhao L."/>
            <person name="Wei J.T."/>
            <person name="Ye R.Z."/>
            <person name="Que T.C."/>
            <person name="Du C.H."/>
            <person name="Zhou Y.H."/>
            <person name="Cheng J.X."/>
            <person name="Dai P.F."/>
            <person name="Guo W.B."/>
            <person name="Han X.H."/>
            <person name="Huang E.J."/>
            <person name="Li L.F."/>
            <person name="Wei W."/>
            <person name="Gao Y.C."/>
            <person name="Liu J.Z."/>
            <person name="Shao H.Z."/>
            <person name="Wang X."/>
            <person name="Wang C.C."/>
            <person name="Yang T.C."/>
            <person name="Huo Q.B."/>
            <person name="Li W."/>
            <person name="Chen H.Y."/>
            <person name="Chen S.E."/>
            <person name="Zhou L.G."/>
            <person name="Ni X.B."/>
            <person name="Tian J.H."/>
            <person name="Sheng Y."/>
            <person name="Liu T."/>
            <person name="Pan Y.S."/>
            <person name="Xia L.Y."/>
            <person name="Li J."/>
            <person name="Zhao F."/>
            <person name="Cao W.C."/>
        </authorList>
    </citation>
    <scope>NUCLEOTIDE SEQUENCE [LARGE SCALE GENOMIC DNA]</scope>
    <source>
        <strain evidence="1">Iper-2018</strain>
    </source>
</reference>
<protein>
    <submittedName>
        <fullName evidence="1">Uncharacterized protein</fullName>
    </submittedName>
</protein>
<keyword evidence="2" id="KW-1185">Reference proteome</keyword>
<evidence type="ECO:0000313" key="1">
    <source>
        <dbReference type="EMBL" id="KAG0425706.1"/>
    </source>
</evidence>
<evidence type="ECO:0000313" key="2">
    <source>
        <dbReference type="Proteomes" id="UP000805193"/>
    </source>
</evidence>
<comment type="caution">
    <text evidence="1">The sequence shown here is derived from an EMBL/GenBank/DDBJ whole genome shotgun (WGS) entry which is preliminary data.</text>
</comment>
<organism evidence="1 2">
    <name type="scientific">Ixodes persulcatus</name>
    <name type="common">Taiga tick</name>
    <dbReference type="NCBI Taxonomy" id="34615"/>
    <lineage>
        <taxon>Eukaryota</taxon>
        <taxon>Metazoa</taxon>
        <taxon>Ecdysozoa</taxon>
        <taxon>Arthropoda</taxon>
        <taxon>Chelicerata</taxon>
        <taxon>Arachnida</taxon>
        <taxon>Acari</taxon>
        <taxon>Parasitiformes</taxon>
        <taxon>Ixodida</taxon>
        <taxon>Ixodoidea</taxon>
        <taxon>Ixodidae</taxon>
        <taxon>Ixodinae</taxon>
        <taxon>Ixodes</taxon>
    </lineage>
</organism>